<evidence type="ECO:0008006" key="3">
    <source>
        <dbReference type="Google" id="ProtNLM"/>
    </source>
</evidence>
<accession>A0A1H3SBC0</accession>
<proteinExistence type="predicted"/>
<sequence length="180" mass="18898">MRTPRPVSAGPITAVLSVIVLALGGCGGAPSPNAWAASVCTALTPWRAEIGKLTSSTQQQMTAKTTPAQAKENLMRLLAGAEAASEKARREVEKAGVPDVTSGDRIASGFVASLSAVRDAYGNAKRGIEQLDASRAGSFYDGVESVLKTLTTEYNRSALDTDSLNSPELQRAFDEVPECR</sequence>
<protein>
    <recommendedName>
        <fullName evidence="3">Lipoprotein</fullName>
    </recommendedName>
</protein>
<dbReference type="STRING" id="405436.SAMN05444365_11126"/>
<keyword evidence="2" id="KW-1185">Reference proteome</keyword>
<evidence type="ECO:0000313" key="1">
    <source>
        <dbReference type="EMBL" id="SDZ35403.1"/>
    </source>
</evidence>
<dbReference type="OrthoDB" id="3402071at2"/>
<reference evidence="2" key="1">
    <citation type="submission" date="2016-10" db="EMBL/GenBank/DDBJ databases">
        <authorList>
            <person name="Varghese N."/>
            <person name="Submissions S."/>
        </authorList>
    </citation>
    <scope>NUCLEOTIDE SEQUENCE [LARGE SCALE GENOMIC DNA]</scope>
    <source>
        <strain evidence="2">DSM 45245</strain>
    </source>
</reference>
<name>A0A1H3SBC0_9ACTN</name>
<dbReference type="PROSITE" id="PS51257">
    <property type="entry name" value="PROKAR_LIPOPROTEIN"/>
    <property type="match status" value="1"/>
</dbReference>
<dbReference type="Proteomes" id="UP000242415">
    <property type="component" value="Unassembled WGS sequence"/>
</dbReference>
<dbReference type="AlphaFoldDB" id="A0A1H3SBC0"/>
<dbReference type="RefSeq" id="WP_091561022.1">
    <property type="nucleotide sequence ID" value="NZ_FNPH01000011.1"/>
</dbReference>
<dbReference type="EMBL" id="FNPH01000011">
    <property type="protein sequence ID" value="SDZ35403.1"/>
    <property type="molecule type" value="Genomic_DNA"/>
</dbReference>
<organism evidence="1 2">
    <name type="scientific">Micromonospora pattaloongensis</name>
    <dbReference type="NCBI Taxonomy" id="405436"/>
    <lineage>
        <taxon>Bacteria</taxon>
        <taxon>Bacillati</taxon>
        <taxon>Actinomycetota</taxon>
        <taxon>Actinomycetes</taxon>
        <taxon>Micromonosporales</taxon>
        <taxon>Micromonosporaceae</taxon>
        <taxon>Micromonospora</taxon>
    </lineage>
</organism>
<gene>
    <name evidence="1" type="ORF">SAMN05444365_11126</name>
</gene>
<evidence type="ECO:0000313" key="2">
    <source>
        <dbReference type="Proteomes" id="UP000242415"/>
    </source>
</evidence>